<reference evidence="2 3" key="1">
    <citation type="submission" date="2024-09" db="EMBL/GenBank/DDBJ databases">
        <title>Chromosome-scale assembly of Riccia sorocarpa.</title>
        <authorList>
            <person name="Paukszto L."/>
        </authorList>
    </citation>
    <scope>NUCLEOTIDE SEQUENCE [LARGE SCALE GENOMIC DNA]</scope>
    <source>
        <strain evidence="2">LP-2024</strain>
        <tissue evidence="2">Aerial parts of the thallus</tissue>
    </source>
</reference>
<feature type="region of interest" description="Disordered" evidence="1">
    <location>
        <begin position="1"/>
        <end position="138"/>
    </location>
</feature>
<keyword evidence="3" id="KW-1185">Reference proteome</keyword>
<feature type="compositionally biased region" description="Basic and acidic residues" evidence="1">
    <location>
        <begin position="98"/>
        <end position="107"/>
    </location>
</feature>
<dbReference type="Proteomes" id="UP001633002">
    <property type="component" value="Unassembled WGS sequence"/>
</dbReference>
<accession>A0ABD3GFM7</accession>
<feature type="compositionally biased region" description="Basic and acidic residues" evidence="1">
    <location>
        <begin position="653"/>
        <end position="662"/>
    </location>
</feature>
<name>A0ABD3GFM7_9MARC</name>
<dbReference type="EMBL" id="JBJQOH010000008">
    <property type="protein sequence ID" value="KAL3676972.1"/>
    <property type="molecule type" value="Genomic_DNA"/>
</dbReference>
<feature type="compositionally biased region" description="Polar residues" evidence="1">
    <location>
        <begin position="115"/>
        <end position="128"/>
    </location>
</feature>
<feature type="region of interest" description="Disordered" evidence="1">
    <location>
        <begin position="644"/>
        <end position="693"/>
    </location>
</feature>
<dbReference type="AlphaFoldDB" id="A0ABD3GFM7"/>
<organism evidence="2 3">
    <name type="scientific">Riccia sorocarpa</name>
    <dbReference type="NCBI Taxonomy" id="122646"/>
    <lineage>
        <taxon>Eukaryota</taxon>
        <taxon>Viridiplantae</taxon>
        <taxon>Streptophyta</taxon>
        <taxon>Embryophyta</taxon>
        <taxon>Marchantiophyta</taxon>
        <taxon>Marchantiopsida</taxon>
        <taxon>Marchantiidae</taxon>
        <taxon>Marchantiales</taxon>
        <taxon>Ricciaceae</taxon>
        <taxon>Riccia</taxon>
    </lineage>
</organism>
<feature type="compositionally biased region" description="Basic and acidic residues" evidence="1">
    <location>
        <begin position="717"/>
        <end position="743"/>
    </location>
</feature>
<protein>
    <submittedName>
        <fullName evidence="2">Uncharacterized protein</fullName>
    </submittedName>
</protein>
<sequence>MVEHSEWTDPNESIHQVIHEIPSSSPIASRKEAEATEGTSTSDDPVAAEITPKSPAVVVVNSTPAIQKPVRGSQLKKVTTPAVAAPSPPATRSAARKKGQEQRRAKGNDPPLGSLSETEAQVESNEGQTEPRRSLWPVEMASISAPKEDGGRESGAFSNIIHTYTMKFENNKLTPKIPLCRLVQFTRVRQFQTTSLQTEALKKSFETHCYMEHFAAFHVSMFDENGNKMLVTDEDKAGWDMLWRMESQDFDEECSKILEYQHLVNKKFSTWDGNHRLITWMQVLSTPLSEYKEMIGSDVYEEFERARQKSPGKTAWYDENMTSSAAAYILSFGEVSAAKDAQLVAEEEAKKQGKPLSSKQKKDMWDARVKEVCASWSSQVFKYATVVNPSLGPDFLAVVRELRNSLARVEKSKHEVAHSVGLDRVKAFASAGIHNSLKIELLKVHYSDEKTREKYHHPTKFDVDNDLRPWLAQWALWSSLELRLDGEVDRFRQYFEDTRDTYWTSIWYPVEDRQDVQLNIKRAKRLVFRYFVWHLQTEKAHACFLLWRNLSHKLTMYDNQDTLCIGFLTLSDWKFENCPWWLEQPCDDEHVKCVGDAEQVCWDKILKEEDPFNVSHDWFESGEEDEVLTQAEFVEPSKNIDGLVLDTSRTKKQKEARQSSKAEEEEETGGSTPTGKAKEQPKPGSGKFCLNPRLSSGVRRKFDWLIAETISSLNSIREGRTRSAKKQTKDKAPKQSKKKRDEPAEAEPVLEDTSIGD</sequence>
<gene>
    <name evidence="2" type="ORF">R1sor_026920</name>
</gene>
<comment type="caution">
    <text evidence="2">The sequence shown here is derived from an EMBL/GenBank/DDBJ whole genome shotgun (WGS) entry which is preliminary data.</text>
</comment>
<proteinExistence type="predicted"/>
<feature type="region of interest" description="Disordered" evidence="1">
    <location>
        <begin position="713"/>
        <end position="757"/>
    </location>
</feature>
<evidence type="ECO:0000313" key="2">
    <source>
        <dbReference type="EMBL" id="KAL3676972.1"/>
    </source>
</evidence>
<feature type="compositionally biased region" description="Low complexity" evidence="1">
    <location>
        <begin position="78"/>
        <end position="93"/>
    </location>
</feature>
<evidence type="ECO:0000256" key="1">
    <source>
        <dbReference type="SAM" id="MobiDB-lite"/>
    </source>
</evidence>
<evidence type="ECO:0000313" key="3">
    <source>
        <dbReference type="Proteomes" id="UP001633002"/>
    </source>
</evidence>